<dbReference type="EC" id="2.6.1.85" evidence="3"/>
<dbReference type="InterPro" id="IPR017926">
    <property type="entry name" value="GATASE"/>
</dbReference>
<dbReference type="InterPro" id="IPR029062">
    <property type="entry name" value="Class_I_gatase-like"/>
</dbReference>
<keyword evidence="3" id="KW-0808">Transferase</keyword>
<dbReference type="GO" id="GO:0005829">
    <property type="term" value="C:cytosol"/>
    <property type="evidence" value="ECO:0007669"/>
    <property type="project" value="TreeGrafter"/>
</dbReference>
<dbReference type="PANTHER" id="PTHR43418:SF4">
    <property type="entry name" value="MULTIFUNCTIONAL TRYPTOPHAN BIOSYNTHESIS PROTEIN"/>
    <property type="match status" value="1"/>
</dbReference>
<keyword evidence="3" id="KW-0032">Aminotransferase</keyword>
<dbReference type="PRINTS" id="PR00097">
    <property type="entry name" value="ANTSNTHASEII"/>
</dbReference>
<dbReference type="GO" id="GO:0046820">
    <property type="term" value="F:4-amino-4-deoxychorismate synthase activity"/>
    <property type="evidence" value="ECO:0007669"/>
    <property type="project" value="UniProtKB-EC"/>
</dbReference>
<gene>
    <name evidence="3" type="primary">pabA</name>
    <name evidence="3" type="ORF">IBLFYP30_02194</name>
</gene>
<dbReference type="PANTHER" id="PTHR43418">
    <property type="entry name" value="MULTIFUNCTIONAL TRYPTOPHAN BIOSYNTHESIS PROTEIN-RELATED"/>
    <property type="match status" value="1"/>
</dbReference>
<dbReference type="InterPro" id="IPR050472">
    <property type="entry name" value="Anth_synth/Amidotransfase"/>
</dbReference>
<dbReference type="AlphaFoldDB" id="A0A6N3DED1"/>
<proteinExistence type="predicted"/>
<dbReference type="GO" id="GO:0004049">
    <property type="term" value="F:anthranilate synthase activity"/>
    <property type="evidence" value="ECO:0007669"/>
    <property type="project" value="TreeGrafter"/>
</dbReference>
<organism evidence="3">
    <name type="scientific">Intestinibacter bartlettii</name>
    <dbReference type="NCBI Taxonomy" id="261299"/>
    <lineage>
        <taxon>Bacteria</taxon>
        <taxon>Bacillati</taxon>
        <taxon>Bacillota</taxon>
        <taxon>Clostridia</taxon>
        <taxon>Peptostreptococcales</taxon>
        <taxon>Peptostreptococcaceae</taxon>
        <taxon>Intestinibacter</taxon>
    </lineage>
</organism>
<dbReference type="Gene3D" id="3.40.50.880">
    <property type="match status" value="1"/>
</dbReference>
<sequence>MILMIDNYDSFVYNLVQYFGELNEDMVVKRNDEITIDDIKTLNPEIIVLSPGPCSPNEAGICMDVVKHFKGVIPILGICLGHQTIGQVFDSKIVKAIEPVHGKVHSITHDNKGVFTNLKNPLNVTRYHSLVVDRDTLSDELEITAETKEGEIMGLRHKKYMIEGVQFHPEAVLTECGHELLQNFITLAREKAKSSEREEQNA</sequence>
<accession>A0A6N3DED1</accession>
<dbReference type="RefSeq" id="WP_024037267.1">
    <property type="nucleotide sequence ID" value="NZ_CABIXZ010000001.1"/>
</dbReference>
<evidence type="ECO:0000256" key="1">
    <source>
        <dbReference type="ARBA" id="ARBA00022962"/>
    </source>
</evidence>
<dbReference type="EMBL" id="CACRUE010000033">
    <property type="protein sequence ID" value="VYU26802.1"/>
    <property type="molecule type" value="Genomic_DNA"/>
</dbReference>
<dbReference type="FunFam" id="3.40.50.880:FF:000003">
    <property type="entry name" value="Anthranilate synthase component II"/>
    <property type="match status" value="1"/>
</dbReference>
<dbReference type="CDD" id="cd01743">
    <property type="entry name" value="GATase1_Anthranilate_Synthase"/>
    <property type="match status" value="1"/>
</dbReference>
<name>A0A6N3DED1_9FIRM</name>
<reference evidence="3" key="1">
    <citation type="submission" date="2019-11" db="EMBL/GenBank/DDBJ databases">
        <authorList>
            <person name="Feng L."/>
        </authorList>
    </citation>
    <scope>NUCLEOTIDE SEQUENCE</scope>
    <source>
        <strain evidence="3">IbartlettiiLFYP30</strain>
    </source>
</reference>
<dbReference type="InterPro" id="IPR006221">
    <property type="entry name" value="TrpG/PapA_dom"/>
</dbReference>
<dbReference type="SUPFAM" id="SSF52317">
    <property type="entry name" value="Class I glutamine amidotransferase-like"/>
    <property type="match status" value="1"/>
</dbReference>
<dbReference type="PROSITE" id="PS51273">
    <property type="entry name" value="GATASE_TYPE_1"/>
    <property type="match status" value="1"/>
</dbReference>
<protein>
    <submittedName>
        <fullName evidence="3">Aminodeoxychorismate/anthranilate synthase component 2</fullName>
        <ecNumber evidence="3">2.6.1.85</ecNumber>
    </submittedName>
</protein>
<dbReference type="GO" id="GO:0000162">
    <property type="term" value="P:L-tryptophan biosynthetic process"/>
    <property type="evidence" value="ECO:0007669"/>
    <property type="project" value="TreeGrafter"/>
</dbReference>
<dbReference type="NCBIfam" id="TIGR00566">
    <property type="entry name" value="trpG_papA"/>
    <property type="match status" value="1"/>
</dbReference>
<dbReference type="PRINTS" id="PR00096">
    <property type="entry name" value="GATASE"/>
</dbReference>
<feature type="domain" description="Glutamine amidotransferase" evidence="2">
    <location>
        <begin position="3"/>
        <end position="185"/>
    </location>
</feature>
<keyword evidence="1" id="KW-0315">Glutamine amidotransferase</keyword>
<evidence type="ECO:0000259" key="2">
    <source>
        <dbReference type="Pfam" id="PF00117"/>
    </source>
</evidence>
<dbReference type="Pfam" id="PF00117">
    <property type="entry name" value="GATase"/>
    <property type="match status" value="1"/>
</dbReference>
<evidence type="ECO:0000313" key="3">
    <source>
        <dbReference type="EMBL" id="VYU26802.1"/>
    </source>
</evidence>